<evidence type="ECO:0000256" key="1">
    <source>
        <dbReference type="ARBA" id="ARBA00004123"/>
    </source>
</evidence>
<dbReference type="Pfam" id="PF13909">
    <property type="entry name" value="zf-H2C2_5"/>
    <property type="match status" value="1"/>
</dbReference>
<evidence type="ECO:0000256" key="7">
    <source>
        <dbReference type="ARBA" id="ARBA00023242"/>
    </source>
</evidence>
<dbReference type="PROSITE" id="PS00028">
    <property type="entry name" value="ZINC_FINGER_C2H2_1"/>
    <property type="match status" value="1"/>
</dbReference>
<keyword evidence="6" id="KW-0238">DNA-binding</keyword>
<feature type="domain" description="C2H2-type" evidence="9">
    <location>
        <begin position="286"/>
        <end position="313"/>
    </location>
</feature>
<keyword evidence="4 8" id="KW-0863">Zinc-finger</keyword>
<proteinExistence type="predicted"/>
<feature type="domain" description="C2H2-type" evidence="9">
    <location>
        <begin position="246"/>
        <end position="276"/>
    </location>
</feature>
<reference evidence="10" key="2">
    <citation type="submission" date="2024-08" db="UniProtKB">
        <authorList>
            <consortium name="EnsemblMetazoa"/>
        </authorList>
    </citation>
    <scope>IDENTIFICATION</scope>
</reference>
<evidence type="ECO:0000256" key="3">
    <source>
        <dbReference type="ARBA" id="ARBA00022737"/>
    </source>
</evidence>
<dbReference type="Proteomes" id="UP000019118">
    <property type="component" value="Unassembled WGS sequence"/>
</dbReference>
<protein>
    <recommendedName>
        <fullName evidence="9">C2H2-type domain-containing protein</fullName>
    </recommendedName>
</protein>
<dbReference type="InterPro" id="IPR013087">
    <property type="entry name" value="Znf_C2H2_type"/>
</dbReference>
<dbReference type="GeneID" id="109543155"/>
<organism evidence="10 11">
    <name type="scientific">Dendroctonus ponderosae</name>
    <name type="common">Mountain pine beetle</name>
    <dbReference type="NCBI Taxonomy" id="77166"/>
    <lineage>
        <taxon>Eukaryota</taxon>
        <taxon>Metazoa</taxon>
        <taxon>Ecdysozoa</taxon>
        <taxon>Arthropoda</taxon>
        <taxon>Hexapoda</taxon>
        <taxon>Insecta</taxon>
        <taxon>Pterygota</taxon>
        <taxon>Neoptera</taxon>
        <taxon>Endopterygota</taxon>
        <taxon>Coleoptera</taxon>
        <taxon>Polyphaga</taxon>
        <taxon>Cucujiformia</taxon>
        <taxon>Curculionidae</taxon>
        <taxon>Scolytinae</taxon>
        <taxon>Dendroctonus</taxon>
    </lineage>
</organism>
<evidence type="ECO:0000313" key="10">
    <source>
        <dbReference type="EnsemblMetazoa" id="XP_019768277.1"/>
    </source>
</evidence>
<dbReference type="GO" id="GO:0008270">
    <property type="term" value="F:zinc ion binding"/>
    <property type="evidence" value="ECO:0007669"/>
    <property type="project" value="UniProtKB-KW"/>
</dbReference>
<dbReference type="SMART" id="SM00355">
    <property type="entry name" value="ZnF_C2H2"/>
    <property type="match status" value="5"/>
</dbReference>
<sequence>MELQPVHLEIKDEPIDDYLEEFDDISESGIVLRFIRQKSGIYSVMPLVKPDPFFEECLDGITHDGLLRLVKEEIVERPDCPEILNDFEFQSNQEHVKIDASNSNNQINPKLPKSKLSPKKQRICDICDGVDFGTHSVLEEHIFKLHMDDENSRALITRKIWKCEFCSYQSLNRTICVRHLSSHSQEKLENRLMNKEKFNMDIDSIQNIKRALTTEFRCHDCSYKTNDKGSLTRHVRLHKAKIVQPFFCPAADCYKNFNEKPSLDAHIIKRHPWNKRLIRSITNKIFRCEHCDYMDVKKSKILRHEKRHIKKRQGKRGAVIDQ</sequence>
<dbReference type="EnsemblMetazoa" id="XM_019912718.1">
    <property type="protein sequence ID" value="XP_019768277.1"/>
    <property type="gene ID" value="LOC109543155"/>
</dbReference>
<comment type="subcellular location">
    <subcellularLocation>
        <location evidence="1">Nucleus</location>
    </subcellularLocation>
</comment>
<keyword evidence="7" id="KW-0539">Nucleus</keyword>
<evidence type="ECO:0000259" key="9">
    <source>
        <dbReference type="PROSITE" id="PS50157"/>
    </source>
</evidence>
<keyword evidence="11" id="KW-1185">Reference proteome</keyword>
<dbReference type="GO" id="GO:0005634">
    <property type="term" value="C:nucleus"/>
    <property type="evidence" value="ECO:0007669"/>
    <property type="project" value="UniProtKB-SubCell"/>
</dbReference>
<dbReference type="AlphaFoldDB" id="A0AAR5Q4Y9"/>
<keyword evidence="2" id="KW-0479">Metal-binding</keyword>
<evidence type="ECO:0000256" key="6">
    <source>
        <dbReference type="ARBA" id="ARBA00023125"/>
    </source>
</evidence>
<reference evidence="11" key="1">
    <citation type="journal article" date="2013" name="Genome Biol.">
        <title>Draft genome of the mountain pine beetle, Dendroctonus ponderosae Hopkins, a major forest pest.</title>
        <authorList>
            <person name="Keeling C.I."/>
            <person name="Yuen M.M."/>
            <person name="Liao N.Y."/>
            <person name="Docking T.R."/>
            <person name="Chan S.K."/>
            <person name="Taylor G.A."/>
            <person name="Palmquist D.L."/>
            <person name="Jackman S.D."/>
            <person name="Nguyen A."/>
            <person name="Li M."/>
            <person name="Henderson H."/>
            <person name="Janes J.K."/>
            <person name="Zhao Y."/>
            <person name="Pandoh P."/>
            <person name="Moore R."/>
            <person name="Sperling F.A."/>
            <person name="Huber D.P."/>
            <person name="Birol I."/>
            <person name="Jones S.J."/>
            <person name="Bohlmann J."/>
        </authorList>
    </citation>
    <scope>NUCLEOTIDE SEQUENCE</scope>
</reference>
<dbReference type="Gene3D" id="3.30.160.60">
    <property type="entry name" value="Classic Zinc Finger"/>
    <property type="match status" value="1"/>
</dbReference>
<evidence type="ECO:0000313" key="11">
    <source>
        <dbReference type="Proteomes" id="UP000019118"/>
    </source>
</evidence>
<keyword evidence="5" id="KW-0862">Zinc</keyword>
<evidence type="ECO:0000256" key="5">
    <source>
        <dbReference type="ARBA" id="ARBA00022833"/>
    </source>
</evidence>
<dbReference type="GO" id="GO:0003677">
    <property type="term" value="F:DNA binding"/>
    <property type="evidence" value="ECO:0007669"/>
    <property type="project" value="UniProtKB-KW"/>
</dbReference>
<evidence type="ECO:0000256" key="8">
    <source>
        <dbReference type="PROSITE-ProRule" id="PRU00042"/>
    </source>
</evidence>
<dbReference type="PROSITE" id="PS50157">
    <property type="entry name" value="ZINC_FINGER_C2H2_2"/>
    <property type="match status" value="3"/>
</dbReference>
<feature type="domain" description="C2H2-type" evidence="9">
    <location>
        <begin position="216"/>
        <end position="238"/>
    </location>
</feature>
<accession>A0AAR5Q4Y9</accession>
<dbReference type="KEGG" id="dpa:109543155"/>
<evidence type="ECO:0000256" key="4">
    <source>
        <dbReference type="ARBA" id="ARBA00022771"/>
    </source>
</evidence>
<evidence type="ECO:0000256" key="2">
    <source>
        <dbReference type="ARBA" id="ARBA00022723"/>
    </source>
</evidence>
<keyword evidence="3" id="KW-0677">Repeat</keyword>
<name>A0AAR5Q4Y9_DENPD</name>
<dbReference type="PANTHER" id="PTHR24392">
    <property type="entry name" value="ZINC FINGER PROTEIN"/>
    <property type="match status" value="1"/>
</dbReference>